<gene>
    <name evidence="1" type="ORF">UC8_20680</name>
</gene>
<dbReference type="Pfam" id="PF07394">
    <property type="entry name" value="DUF1501"/>
    <property type="match status" value="1"/>
</dbReference>
<accession>A0A5B9QMC5</accession>
<dbReference type="AlphaFoldDB" id="A0A5B9QMC5"/>
<name>A0A5B9QMC5_9BACT</name>
<dbReference type="Gene3D" id="3.40.720.10">
    <property type="entry name" value="Alkaline Phosphatase, subunit A"/>
    <property type="match status" value="1"/>
</dbReference>
<proteinExistence type="predicted"/>
<evidence type="ECO:0000313" key="1">
    <source>
        <dbReference type="EMBL" id="QEG40064.1"/>
    </source>
</evidence>
<dbReference type="EMBL" id="CP042914">
    <property type="protein sequence ID" value="QEG40064.1"/>
    <property type="molecule type" value="Genomic_DNA"/>
</dbReference>
<dbReference type="Proteomes" id="UP000325286">
    <property type="component" value="Chromosome"/>
</dbReference>
<evidence type="ECO:0000313" key="2">
    <source>
        <dbReference type="Proteomes" id="UP000325286"/>
    </source>
</evidence>
<dbReference type="RefSeq" id="WP_068140100.1">
    <property type="nucleotide sequence ID" value="NZ_CP042914.1"/>
</dbReference>
<organism evidence="1 2">
    <name type="scientific">Roseimaritima ulvae</name>
    <dbReference type="NCBI Taxonomy" id="980254"/>
    <lineage>
        <taxon>Bacteria</taxon>
        <taxon>Pseudomonadati</taxon>
        <taxon>Planctomycetota</taxon>
        <taxon>Planctomycetia</taxon>
        <taxon>Pirellulales</taxon>
        <taxon>Pirellulaceae</taxon>
        <taxon>Roseimaritima</taxon>
    </lineage>
</organism>
<dbReference type="InterPro" id="IPR010869">
    <property type="entry name" value="DUF1501"/>
</dbReference>
<dbReference type="InterPro" id="IPR017850">
    <property type="entry name" value="Alkaline_phosphatase_core_sf"/>
</dbReference>
<protein>
    <recommendedName>
        <fullName evidence="3">Sulfatase</fullName>
    </recommendedName>
</protein>
<sequence>MNPISQYQWLQSRRAFLQSSGMGLGAAALASLVPRTGQAAVGAGHFPATAKRVIFLFMAGAPSQIDLFDRKPELEKRFKTELPASISRGQRVTAMTRGKQQLVAPSMFGFSQHGQSGMWVSELLPHLATVADELCMVHSMHTDAINHDPGKTSFCTGSEIPGKPSMGAWLSYGLGTLNKDLPDYVVMPSAFWSGRVNVQGLYARLWGSGFLPSKHQGTAFQAAGDPVLFLSNPPGVDGHVRRRMLDSLAKLNGKHFAEIGDPEIQTTIAQQEMAFRMQSSVPELTDIAGESKETLEMYGPDVHKAGSYARNCLLARRMAERDVRFVQLFHRGWDHHSRLPDNLKGQCQDVDQPTAALLKDLKQRGLLDDTLVVFAGEFGRTVYGQGNMTRDNYGRDHHPRCFTAWLAGGGVRGGMHYGQTDEYSYNVVENPVHVRDLHATMLHLLGVDHEKLIFPYQGLDQKLTGVEPAHVVHDIIA</sequence>
<dbReference type="KEGG" id="rul:UC8_20680"/>
<evidence type="ECO:0008006" key="3">
    <source>
        <dbReference type="Google" id="ProtNLM"/>
    </source>
</evidence>
<dbReference type="OrthoDB" id="127333at2"/>
<dbReference type="PANTHER" id="PTHR43737">
    <property type="entry name" value="BLL7424 PROTEIN"/>
    <property type="match status" value="1"/>
</dbReference>
<dbReference type="PANTHER" id="PTHR43737:SF1">
    <property type="entry name" value="DUF1501 DOMAIN-CONTAINING PROTEIN"/>
    <property type="match status" value="1"/>
</dbReference>
<dbReference type="InterPro" id="IPR006311">
    <property type="entry name" value="TAT_signal"/>
</dbReference>
<dbReference type="PROSITE" id="PS51318">
    <property type="entry name" value="TAT"/>
    <property type="match status" value="1"/>
</dbReference>
<dbReference type="SUPFAM" id="SSF53649">
    <property type="entry name" value="Alkaline phosphatase-like"/>
    <property type="match status" value="1"/>
</dbReference>
<keyword evidence="2" id="KW-1185">Reference proteome</keyword>
<reference evidence="1 2" key="1">
    <citation type="submission" date="2019-08" db="EMBL/GenBank/DDBJ databases">
        <title>Deep-cultivation of Planctomycetes and their phenomic and genomic characterization uncovers novel biology.</title>
        <authorList>
            <person name="Wiegand S."/>
            <person name="Jogler M."/>
            <person name="Boedeker C."/>
            <person name="Pinto D."/>
            <person name="Vollmers J."/>
            <person name="Rivas-Marin E."/>
            <person name="Kohn T."/>
            <person name="Peeters S.H."/>
            <person name="Heuer A."/>
            <person name="Rast P."/>
            <person name="Oberbeckmann S."/>
            <person name="Bunk B."/>
            <person name="Jeske O."/>
            <person name="Meyerdierks A."/>
            <person name="Storesund J.E."/>
            <person name="Kallscheuer N."/>
            <person name="Luecker S."/>
            <person name="Lage O.M."/>
            <person name="Pohl T."/>
            <person name="Merkel B.J."/>
            <person name="Hornburger P."/>
            <person name="Mueller R.-W."/>
            <person name="Bruemmer F."/>
            <person name="Labrenz M."/>
            <person name="Spormann A.M."/>
            <person name="Op den Camp H."/>
            <person name="Overmann J."/>
            <person name="Amann R."/>
            <person name="Jetten M.S.M."/>
            <person name="Mascher T."/>
            <person name="Medema M.H."/>
            <person name="Devos D.P."/>
            <person name="Kaster A.-K."/>
            <person name="Ovreas L."/>
            <person name="Rohde M."/>
            <person name="Galperin M.Y."/>
            <person name="Jogler C."/>
        </authorList>
    </citation>
    <scope>NUCLEOTIDE SEQUENCE [LARGE SCALE GENOMIC DNA]</scope>
    <source>
        <strain evidence="1 2">UC8</strain>
    </source>
</reference>